<comment type="caution">
    <text evidence="2">The sequence shown here is derived from an EMBL/GenBank/DDBJ whole genome shotgun (WGS) entry which is preliminary data.</text>
</comment>
<feature type="transmembrane region" description="Helical" evidence="1">
    <location>
        <begin position="37"/>
        <end position="57"/>
    </location>
</feature>
<evidence type="ECO:0000256" key="1">
    <source>
        <dbReference type="SAM" id="Phobius"/>
    </source>
</evidence>
<organism evidence="2 3">
    <name type="scientific">Neisseria dumasiana</name>
    <dbReference type="NCBI Taxonomy" id="1931275"/>
    <lineage>
        <taxon>Bacteria</taxon>
        <taxon>Pseudomonadati</taxon>
        <taxon>Pseudomonadota</taxon>
        <taxon>Betaproteobacteria</taxon>
        <taxon>Neisseriales</taxon>
        <taxon>Neisseriaceae</taxon>
        <taxon>Neisseria</taxon>
    </lineage>
</organism>
<evidence type="ECO:0000313" key="3">
    <source>
        <dbReference type="Proteomes" id="UP000193346"/>
    </source>
</evidence>
<sequence length="60" mass="6204">MELLLLLLFCAGLLTNSGRYRPAAAKGDNPTSLLAKLPLYAAAVVVGFLIFAVAVALSNA</sequence>
<gene>
    <name evidence="2" type="ORF">BV913_02655</name>
</gene>
<proteinExistence type="predicted"/>
<keyword evidence="1" id="KW-1133">Transmembrane helix</keyword>
<name>A0ABX3WPZ0_9NEIS</name>
<dbReference type="Proteomes" id="UP000193346">
    <property type="component" value="Unassembled WGS sequence"/>
</dbReference>
<dbReference type="RefSeq" id="WP_085417925.1">
    <property type="nucleotide sequence ID" value="NZ_CP091509.1"/>
</dbReference>
<protein>
    <submittedName>
        <fullName evidence="2">Uncharacterized protein</fullName>
    </submittedName>
</protein>
<keyword evidence="1" id="KW-0812">Transmembrane</keyword>
<keyword evidence="3" id="KW-1185">Reference proteome</keyword>
<reference evidence="2 3" key="1">
    <citation type="submission" date="2017-01" db="EMBL/GenBank/DDBJ databases">
        <authorList>
            <person name="Wolfgang W.J."/>
            <person name="Cole J."/>
            <person name="Wroblewski D."/>
            <person name="Mcginnis J."/>
            <person name="Musser K.A."/>
        </authorList>
    </citation>
    <scope>NUCLEOTIDE SEQUENCE [LARGE SCALE GENOMIC DNA]</scope>
    <source>
        <strain evidence="2 3">93087</strain>
    </source>
</reference>
<keyword evidence="1" id="KW-0472">Membrane</keyword>
<dbReference type="EMBL" id="MTAC01000005">
    <property type="protein sequence ID" value="OSI36082.1"/>
    <property type="molecule type" value="Genomic_DNA"/>
</dbReference>
<accession>A0ABX3WPZ0</accession>
<evidence type="ECO:0000313" key="2">
    <source>
        <dbReference type="EMBL" id="OSI36082.1"/>
    </source>
</evidence>